<feature type="domain" description="Metallo-beta-lactamase" evidence="1">
    <location>
        <begin position="19"/>
        <end position="113"/>
    </location>
</feature>
<dbReference type="Proteomes" id="UP000289216">
    <property type="component" value="Unassembled WGS sequence"/>
</dbReference>
<protein>
    <submittedName>
        <fullName evidence="2">MBL fold metallo-hydrolase</fullName>
    </submittedName>
</protein>
<dbReference type="Gene3D" id="3.60.15.10">
    <property type="entry name" value="Ribonuclease Z/Hydroxyacylglutathione hydrolase-like"/>
    <property type="match status" value="1"/>
</dbReference>
<evidence type="ECO:0000259" key="1">
    <source>
        <dbReference type="Pfam" id="PF00753"/>
    </source>
</evidence>
<dbReference type="PANTHER" id="PTHR30619">
    <property type="entry name" value="DNA INTERNALIZATION/COMPETENCE PROTEIN COMEC/REC2"/>
    <property type="match status" value="1"/>
</dbReference>
<dbReference type="PANTHER" id="PTHR30619:SF1">
    <property type="entry name" value="RECOMBINATION PROTEIN 2"/>
    <property type="match status" value="1"/>
</dbReference>
<dbReference type="EMBL" id="SBAP01000009">
    <property type="protein sequence ID" value="RXZ70185.1"/>
    <property type="molecule type" value="Genomic_DNA"/>
</dbReference>
<evidence type="ECO:0000313" key="3">
    <source>
        <dbReference type="Proteomes" id="UP000289216"/>
    </source>
</evidence>
<name>A0A4Q2KX25_9FUSO</name>
<proteinExistence type="predicted"/>
<reference evidence="2 3" key="1">
    <citation type="submission" date="2019-01" db="EMBL/GenBank/DDBJ databases">
        <title>Fusobacterium necrophorum Isolated From the Uterus of Dairy Cows.</title>
        <authorList>
            <person name="Francis A.M."/>
        </authorList>
    </citation>
    <scope>NUCLEOTIDE SEQUENCE [LARGE SCALE GENOMIC DNA]</scope>
    <source>
        <strain evidence="2 3">KG35</strain>
    </source>
</reference>
<comment type="caution">
    <text evidence="2">The sequence shown here is derived from an EMBL/GenBank/DDBJ whole genome shotgun (WGS) entry which is preliminary data.</text>
</comment>
<dbReference type="InterPro" id="IPR036866">
    <property type="entry name" value="RibonucZ/Hydroxyglut_hydro"/>
</dbReference>
<dbReference type="InterPro" id="IPR001279">
    <property type="entry name" value="Metallo-B-lactamas"/>
</dbReference>
<evidence type="ECO:0000313" key="2">
    <source>
        <dbReference type="EMBL" id="RXZ70185.1"/>
    </source>
</evidence>
<dbReference type="InterPro" id="IPR052159">
    <property type="entry name" value="Competence_DNA_uptake"/>
</dbReference>
<organism evidence="2 3">
    <name type="scientific">Fusobacterium necrophorum</name>
    <dbReference type="NCBI Taxonomy" id="859"/>
    <lineage>
        <taxon>Bacteria</taxon>
        <taxon>Fusobacteriati</taxon>
        <taxon>Fusobacteriota</taxon>
        <taxon>Fusobacteriia</taxon>
        <taxon>Fusobacteriales</taxon>
        <taxon>Fusobacteriaceae</taxon>
        <taxon>Fusobacterium</taxon>
    </lineage>
</organism>
<dbReference type="SUPFAM" id="SSF56281">
    <property type="entry name" value="Metallo-hydrolase/oxidoreductase"/>
    <property type="match status" value="1"/>
</dbReference>
<sequence length="397" mass="46676">MKKYESNEDEKKMIRTFVGVGQGNFYVEKFSEKNITVIYDCGSLNKEELIKKIDKTLSQDKTIDLLFVSHFHQDHINGIPYLLENYNIKTIVLPFLTPENKKIMEMTYLIELESKGPIEKNTIMNDEVYCFINNPDKFILEKNKKKNQNIKERERKYTISIYYVLDDISKKQNENYIVGGTDFSNILKLNRIDWHYIPFNFRDEDLIIDLQKRILGVFEDFYSCDLIELALEERKKEVWKAIGKIYKDTIKRTEVNTNSMVIFSGPTQQGWIGEWGGGIEILLLREVLHEMVCKLGDLKVGCLYTGDYNANKNEGFKKLEKFFGKYWNEIGYFQIPHHGSDHNFSKDFLRGDIFYIISCLQEKNPYGHPGKNLQNGLSNKLFFIADDKDFIVRIKKL</sequence>
<dbReference type="Pfam" id="PF00753">
    <property type="entry name" value="Lactamase_B"/>
    <property type="match status" value="1"/>
</dbReference>
<keyword evidence="2" id="KW-0378">Hydrolase</keyword>
<dbReference type="RefSeq" id="WP_129490852.1">
    <property type="nucleotide sequence ID" value="NZ_SBAP01000009.1"/>
</dbReference>
<accession>A0A4Q2KX25</accession>
<dbReference type="GO" id="GO:0016787">
    <property type="term" value="F:hydrolase activity"/>
    <property type="evidence" value="ECO:0007669"/>
    <property type="project" value="UniProtKB-KW"/>
</dbReference>
<dbReference type="AlphaFoldDB" id="A0A4Q2KX25"/>
<gene>
    <name evidence="2" type="ORF">EPT53_04345</name>
</gene>